<dbReference type="GO" id="GO:0140359">
    <property type="term" value="F:ABC-type transporter activity"/>
    <property type="evidence" value="ECO:0007669"/>
    <property type="project" value="InterPro"/>
</dbReference>
<gene>
    <name evidence="19" type="ORF">CTheo_7063</name>
</gene>
<evidence type="ECO:0000256" key="1">
    <source>
        <dbReference type="ARBA" id="ARBA00004448"/>
    </source>
</evidence>
<dbReference type="GO" id="GO:0005524">
    <property type="term" value="F:ATP binding"/>
    <property type="evidence" value="ECO:0007669"/>
    <property type="project" value="UniProtKB-KW"/>
</dbReference>
<feature type="domain" description="C2H2-type" evidence="16">
    <location>
        <begin position="568"/>
        <end position="595"/>
    </location>
</feature>
<dbReference type="PROSITE" id="PS50929">
    <property type="entry name" value="ABC_TM1F"/>
    <property type="match status" value="1"/>
</dbReference>
<keyword evidence="5" id="KW-0547">Nucleotide-binding</keyword>
<feature type="compositionally biased region" description="Polar residues" evidence="15">
    <location>
        <begin position="1355"/>
        <end position="1365"/>
    </location>
</feature>
<dbReference type="PROSITE" id="PS50157">
    <property type="entry name" value="ZINC_FINGER_C2H2_2"/>
    <property type="match status" value="3"/>
</dbReference>
<feature type="region of interest" description="Disordered" evidence="15">
    <location>
        <begin position="121"/>
        <end position="146"/>
    </location>
</feature>
<feature type="compositionally biased region" description="Polar residues" evidence="15">
    <location>
        <begin position="724"/>
        <end position="738"/>
    </location>
</feature>
<dbReference type="Proteomes" id="UP000383932">
    <property type="component" value="Unassembled WGS sequence"/>
</dbReference>
<dbReference type="FunFam" id="3.40.50.300:FF:000186">
    <property type="entry name" value="ATP-binding cassette sub-family B member 7, mitochondrial"/>
    <property type="match status" value="1"/>
</dbReference>
<dbReference type="OrthoDB" id="6500128at2759"/>
<dbReference type="InterPro" id="IPR003439">
    <property type="entry name" value="ABC_transporter-like_ATP-bd"/>
</dbReference>
<feature type="domain" description="ABC transporter" evidence="17">
    <location>
        <begin position="1101"/>
        <end position="1337"/>
    </location>
</feature>
<dbReference type="InterPro" id="IPR011527">
    <property type="entry name" value="ABC1_TM_dom"/>
</dbReference>
<dbReference type="Pfam" id="PF00005">
    <property type="entry name" value="ABC_tran"/>
    <property type="match status" value="1"/>
</dbReference>
<feature type="region of interest" description="Disordered" evidence="15">
    <location>
        <begin position="1346"/>
        <end position="1365"/>
    </location>
</feature>
<comment type="caution">
    <text evidence="19">The sequence shown here is derived from an EMBL/GenBank/DDBJ whole genome shotgun (WGS) entry which is preliminary data.</text>
</comment>
<accession>A0A5N5QDH5</accession>
<feature type="region of interest" description="Disordered" evidence="15">
    <location>
        <begin position="175"/>
        <end position="205"/>
    </location>
</feature>
<keyword evidence="14" id="KW-0862">Zinc</keyword>
<dbReference type="FunFam" id="1.20.1560.10:FF:000004">
    <property type="entry name" value="ATP-binding cassette sub-family B member 7"/>
    <property type="match status" value="1"/>
</dbReference>
<feature type="domain" description="ABC transmembrane type-1" evidence="18">
    <location>
        <begin position="780"/>
        <end position="1068"/>
    </location>
</feature>
<dbReference type="InterPro" id="IPR013087">
    <property type="entry name" value="Znf_C2H2_type"/>
</dbReference>
<evidence type="ECO:0000256" key="15">
    <source>
        <dbReference type="SAM" id="MobiDB-lite"/>
    </source>
</evidence>
<comment type="subcellular location">
    <subcellularLocation>
        <location evidence="1">Mitochondrion inner membrane</location>
        <topology evidence="1">Multi-pass membrane protein</topology>
    </subcellularLocation>
</comment>
<dbReference type="GO" id="GO:0016887">
    <property type="term" value="F:ATP hydrolysis activity"/>
    <property type="evidence" value="ECO:0007669"/>
    <property type="project" value="InterPro"/>
</dbReference>
<evidence type="ECO:0000256" key="4">
    <source>
        <dbReference type="ARBA" id="ARBA00022692"/>
    </source>
</evidence>
<feature type="region of interest" description="Disordered" evidence="15">
    <location>
        <begin position="426"/>
        <end position="503"/>
    </location>
</feature>
<evidence type="ECO:0000256" key="9">
    <source>
        <dbReference type="ARBA" id="ARBA00022989"/>
    </source>
</evidence>
<feature type="region of interest" description="Disordered" evidence="15">
    <location>
        <begin position="385"/>
        <end position="404"/>
    </location>
</feature>
<feature type="compositionally biased region" description="Polar residues" evidence="15">
    <location>
        <begin position="491"/>
        <end position="503"/>
    </location>
</feature>
<evidence type="ECO:0000256" key="11">
    <source>
        <dbReference type="ARBA" id="ARBA00024363"/>
    </source>
</evidence>
<evidence type="ECO:0000259" key="16">
    <source>
        <dbReference type="PROSITE" id="PS50157"/>
    </source>
</evidence>
<evidence type="ECO:0000256" key="10">
    <source>
        <dbReference type="ARBA" id="ARBA00023136"/>
    </source>
</evidence>
<evidence type="ECO:0000313" key="20">
    <source>
        <dbReference type="Proteomes" id="UP000383932"/>
    </source>
</evidence>
<feature type="compositionally biased region" description="Polar residues" evidence="15">
    <location>
        <begin position="9"/>
        <end position="18"/>
    </location>
</feature>
<name>A0A5N5QDH5_9AGAM</name>
<feature type="region of interest" description="Disordered" evidence="15">
    <location>
        <begin position="1"/>
        <end position="21"/>
    </location>
</feature>
<keyword evidence="4" id="KW-0812">Transmembrane</keyword>
<dbReference type="InterPro" id="IPR036236">
    <property type="entry name" value="Znf_C2H2_sf"/>
</dbReference>
<evidence type="ECO:0000256" key="8">
    <source>
        <dbReference type="ARBA" id="ARBA00022967"/>
    </source>
</evidence>
<keyword evidence="6" id="KW-0496">Mitochondrion</keyword>
<evidence type="ECO:0000256" key="3">
    <source>
        <dbReference type="ARBA" id="ARBA00022448"/>
    </source>
</evidence>
<keyword evidence="14" id="KW-0479">Metal-binding</keyword>
<keyword evidence="7" id="KW-0067">ATP-binding</keyword>
<dbReference type="PROSITE" id="PS50893">
    <property type="entry name" value="ABC_TRANSPORTER_2"/>
    <property type="match status" value="1"/>
</dbReference>
<evidence type="ECO:0000256" key="2">
    <source>
        <dbReference type="ARBA" id="ARBA00011738"/>
    </source>
</evidence>
<dbReference type="PROSITE" id="PS00028">
    <property type="entry name" value="ZINC_FINGER_C2H2_1"/>
    <property type="match status" value="2"/>
</dbReference>
<feature type="domain" description="C2H2-type" evidence="16">
    <location>
        <begin position="508"/>
        <end position="537"/>
    </location>
</feature>
<dbReference type="InterPro" id="IPR027417">
    <property type="entry name" value="P-loop_NTPase"/>
</dbReference>
<feature type="domain" description="C2H2-type" evidence="16">
    <location>
        <begin position="538"/>
        <end position="567"/>
    </location>
</feature>
<dbReference type="Pfam" id="PF00664">
    <property type="entry name" value="ABC_membrane"/>
    <property type="match status" value="1"/>
</dbReference>
<evidence type="ECO:0000256" key="13">
    <source>
        <dbReference type="ARBA" id="ARBA00040792"/>
    </source>
</evidence>
<evidence type="ECO:0000259" key="17">
    <source>
        <dbReference type="PROSITE" id="PS50893"/>
    </source>
</evidence>
<dbReference type="GO" id="GO:0140466">
    <property type="term" value="P:iron-sulfur cluster export from the mitochondrion"/>
    <property type="evidence" value="ECO:0007669"/>
    <property type="project" value="UniProtKB-ARBA"/>
</dbReference>
<feature type="region of interest" description="Disordered" evidence="15">
    <location>
        <begin position="308"/>
        <end position="350"/>
    </location>
</feature>
<dbReference type="CDD" id="cd18582">
    <property type="entry name" value="ABC_6TM_ATM1_ABCB7"/>
    <property type="match status" value="1"/>
</dbReference>
<dbReference type="PANTHER" id="PTHR24221">
    <property type="entry name" value="ATP-BINDING CASSETTE SUB-FAMILY B"/>
    <property type="match status" value="1"/>
</dbReference>
<dbReference type="GO" id="GO:0005743">
    <property type="term" value="C:mitochondrial inner membrane"/>
    <property type="evidence" value="ECO:0007669"/>
    <property type="project" value="UniProtKB-SubCell"/>
</dbReference>
<evidence type="ECO:0000313" key="19">
    <source>
        <dbReference type="EMBL" id="KAB5589498.1"/>
    </source>
</evidence>
<keyword evidence="20" id="KW-1185">Reference proteome</keyword>
<comment type="similarity">
    <text evidence="11">Belongs to the ABC transporter superfamily. ABCB family. Heavy Metal importer (TC 3.A.1.210) subfamily.</text>
</comment>
<evidence type="ECO:0000256" key="5">
    <source>
        <dbReference type="ARBA" id="ARBA00022741"/>
    </source>
</evidence>
<keyword evidence="10" id="KW-0472">Membrane</keyword>
<comment type="subunit">
    <text evidence="2">Homodimer.</text>
</comment>
<evidence type="ECO:0000256" key="7">
    <source>
        <dbReference type="ARBA" id="ARBA00022840"/>
    </source>
</evidence>
<evidence type="ECO:0000256" key="12">
    <source>
        <dbReference type="ARBA" id="ARBA00039906"/>
    </source>
</evidence>
<dbReference type="InterPro" id="IPR017871">
    <property type="entry name" value="ABC_transporter-like_CS"/>
</dbReference>
<evidence type="ECO:0000256" key="14">
    <source>
        <dbReference type="PROSITE-ProRule" id="PRU00042"/>
    </source>
</evidence>
<dbReference type="FunFam" id="3.30.160.60:FF:000007">
    <property type="entry name" value="Basic krueppel-like factor 3"/>
    <property type="match status" value="1"/>
</dbReference>
<protein>
    <recommendedName>
        <fullName evidence="12">Iron-sulfur clusters transporter ATM1, mitochondrial</fullName>
    </recommendedName>
    <alternativeName>
        <fullName evidence="13">Iron-sulfur clusters transporter atm1, mitochondrial</fullName>
    </alternativeName>
</protein>
<sequence length="1365" mass="149603">MDAYAVTAHSYSQTQPEEPQSLWPRAELDSMYESDFLDADVYNPDTDHSPLTSAGHPSPYLTNAEEFLGTGLFGSPAFFVQPPTRANTILSPPLGGDFRFQFKGSPDSSIGDDHEYLLGRSRTHSRASSISSSHTHHYTGASASPVIPPDVPELSPHIADLHNLQLVDTWGFHMSASTSNGSDSNVPSPHPKPQSPPALLIPDTATDPTASLFEASQPGLVPPPALGVIPATPITPPNQPKLGFQEILGQQVARRRAACESASARPPPTDHITAPLVSHPSDGEQATPPEPWSMPALDLRPGLGVFTTRSRSHSDPPSSQWGAALPAAIRPSPTHGQGPQPPSIPPGMLGTRVPDINVGVGGSVWDNAIDPILGTLGPAVHRARSVGDAHGNRRGHIRNARSDDMSSAYRIPDLPFMVDGSLAPPAISVPSSVPELDEGGVGPKRRHERSNSASRPSPYHSPHHSPRLLPDDPAYGGITLTRPVERVHVTTPATREASSNRRTAQANFKCPVPGCGSTFTRHFNLRGHIRSHNEERPFKCKWPGCDKGFARQHDCKRHEALHLNIRPYTCEGCQKTFARMDALNRHLRSEGGTECQRVQSEITEAHPPENPQPDWQQNSGNVVPKWRKRSFADGVPLQVGPASDDHRALESPRNPPHAAACGARAAHQAGRSTSPMSCTSSLFNSFNINLFWQVFARSGSFLLRRSASTRPESLQRAFRHLAPTQPNTPTPTRGQSETKAPGETAQISQAEQRRVDWAIVKRLVAHVWPKHQRTIKARVVLALSLLLAGKVLNVQVPIFFKRIVDGFNIEMGADATVWLVGGSVIVGYGLARISATLFSELRNAVFANVGQRAIRRVALDTFEHLLHLDLKFHLARQTGGLTRAIDRGTKGVTFLLSSIIFHIVPTALEISMVCGILTWKFGSDFAVVTLATMAAYTWFTVRTTAWRTRFRREANQADNRAASTAVDSLINYEAVKHFNNEKHEIAQYDKHLASYEKSSLKIATSLAYLNSGQNVIFSSALTMMMFLAAQGVVQGTMTVGDLVMINQLVFQLSLPLNFLGTVYRELRQSLLDMEVLFNLTKHKRVSDTPNAKPLQLRGGSIRFDHVNFGYHPDRPIFRDLSFTVPAGKKVAIVGPSGCGKSTVLRLLYRFYDASSGVILVDDQDITQVQIVSLRSSIGVVPQDTPLFHADIMHNVRYGRLDATDEQVMEAARKANVHDTIMRLPDKYATKVGERGLMISGGEKQRLAVARVMLKDPPILFFDEATSALDSQTEVDLMRNINSTLLDKRRTSIFIAHRLRTVVEADLIIVLKDGQVHEQGTHESLMRLNGLYHDMWVAQAQAPVLSKAEQDAATEENVNSPTPVVN</sequence>
<evidence type="ECO:0000259" key="18">
    <source>
        <dbReference type="PROSITE" id="PS50929"/>
    </source>
</evidence>
<dbReference type="PANTHER" id="PTHR24221:SF402">
    <property type="entry name" value="IRON-SULFUR CLUSTERS TRANSPORTER ABCB7, MITOCHONDRIAL"/>
    <property type="match status" value="1"/>
</dbReference>
<dbReference type="InterPro" id="IPR036640">
    <property type="entry name" value="ABC1_TM_sf"/>
</dbReference>
<keyword evidence="3" id="KW-0813">Transport</keyword>
<dbReference type="Gene3D" id="1.20.1560.10">
    <property type="entry name" value="ABC transporter type 1, transmembrane domain"/>
    <property type="match status" value="1"/>
</dbReference>
<feature type="region of interest" description="Disordered" evidence="15">
    <location>
        <begin position="641"/>
        <end position="661"/>
    </location>
</feature>
<keyword evidence="8" id="KW-1278">Translocase</keyword>
<dbReference type="Pfam" id="PF00096">
    <property type="entry name" value="zf-C2H2"/>
    <property type="match status" value="2"/>
</dbReference>
<dbReference type="Gene3D" id="3.30.160.60">
    <property type="entry name" value="Classic Zinc Finger"/>
    <property type="match status" value="3"/>
</dbReference>
<dbReference type="GO" id="GO:0006879">
    <property type="term" value="P:intracellular iron ion homeostasis"/>
    <property type="evidence" value="ECO:0007669"/>
    <property type="project" value="TreeGrafter"/>
</dbReference>
<dbReference type="CDD" id="cd03253">
    <property type="entry name" value="ABCC_ATM1_transporter"/>
    <property type="match status" value="1"/>
</dbReference>
<proteinExistence type="inferred from homology"/>
<organism evidence="19 20">
    <name type="scientific">Ceratobasidium theobromae</name>
    <dbReference type="NCBI Taxonomy" id="1582974"/>
    <lineage>
        <taxon>Eukaryota</taxon>
        <taxon>Fungi</taxon>
        <taxon>Dikarya</taxon>
        <taxon>Basidiomycota</taxon>
        <taxon>Agaricomycotina</taxon>
        <taxon>Agaricomycetes</taxon>
        <taxon>Cantharellales</taxon>
        <taxon>Ceratobasidiaceae</taxon>
        <taxon>Ceratobasidium</taxon>
    </lineage>
</organism>
<feature type="compositionally biased region" description="Polar residues" evidence="15">
    <location>
        <begin position="175"/>
        <end position="186"/>
    </location>
</feature>
<feature type="region of interest" description="Disordered" evidence="15">
    <location>
        <begin position="718"/>
        <end position="749"/>
    </location>
</feature>
<dbReference type="EMBL" id="SSOP01000262">
    <property type="protein sequence ID" value="KAB5589498.1"/>
    <property type="molecule type" value="Genomic_DNA"/>
</dbReference>
<feature type="region of interest" description="Disordered" evidence="15">
    <location>
        <begin position="257"/>
        <end position="294"/>
    </location>
</feature>
<dbReference type="GO" id="GO:0008270">
    <property type="term" value="F:zinc ion binding"/>
    <property type="evidence" value="ECO:0007669"/>
    <property type="project" value="UniProtKB-KW"/>
</dbReference>
<dbReference type="Gene3D" id="3.40.50.300">
    <property type="entry name" value="P-loop containing nucleotide triphosphate hydrolases"/>
    <property type="match status" value="1"/>
</dbReference>
<dbReference type="SUPFAM" id="SSF57667">
    <property type="entry name" value="beta-beta-alpha zinc fingers"/>
    <property type="match status" value="2"/>
</dbReference>
<dbReference type="PROSITE" id="PS00211">
    <property type="entry name" value="ABC_TRANSPORTER_1"/>
    <property type="match status" value="1"/>
</dbReference>
<keyword evidence="14" id="KW-0863">Zinc-finger</keyword>
<evidence type="ECO:0000256" key="6">
    <source>
        <dbReference type="ARBA" id="ARBA00022792"/>
    </source>
</evidence>
<keyword evidence="9" id="KW-1133">Transmembrane helix</keyword>
<dbReference type="SUPFAM" id="SSF90123">
    <property type="entry name" value="ABC transporter transmembrane region"/>
    <property type="match status" value="1"/>
</dbReference>
<dbReference type="SMART" id="SM00355">
    <property type="entry name" value="ZnF_C2H2"/>
    <property type="match status" value="3"/>
</dbReference>
<dbReference type="InterPro" id="IPR039421">
    <property type="entry name" value="Type_1_exporter"/>
</dbReference>
<keyword evidence="6" id="KW-0999">Mitochondrion inner membrane</keyword>
<dbReference type="SMART" id="SM00382">
    <property type="entry name" value="AAA"/>
    <property type="match status" value="1"/>
</dbReference>
<reference evidence="19 20" key="1">
    <citation type="journal article" date="2019" name="Fungal Biol. Biotechnol.">
        <title>Draft genome sequence of fastidious pathogen Ceratobasidium theobromae, which causes vascular-streak dieback in Theobroma cacao.</title>
        <authorList>
            <person name="Ali S.S."/>
            <person name="Asman A."/>
            <person name="Shao J."/>
            <person name="Firmansyah A.P."/>
            <person name="Susilo A.W."/>
            <person name="Rosmana A."/>
            <person name="McMahon P."/>
            <person name="Junaid M."/>
            <person name="Guest D."/>
            <person name="Kheng T.Y."/>
            <person name="Meinhardt L.W."/>
            <person name="Bailey B.A."/>
        </authorList>
    </citation>
    <scope>NUCLEOTIDE SEQUENCE [LARGE SCALE GENOMIC DNA]</scope>
    <source>
        <strain evidence="19 20">CT2</strain>
    </source>
</reference>
<dbReference type="SUPFAM" id="SSF52540">
    <property type="entry name" value="P-loop containing nucleoside triphosphate hydrolases"/>
    <property type="match status" value="1"/>
</dbReference>
<dbReference type="InterPro" id="IPR003593">
    <property type="entry name" value="AAA+_ATPase"/>
</dbReference>